<accession>G8BUU8</accession>
<evidence type="ECO:0000256" key="1">
    <source>
        <dbReference type="SAM" id="Phobius"/>
    </source>
</evidence>
<keyword evidence="1" id="KW-0472">Membrane</keyword>
<gene>
    <name evidence="2" type="primary">TPHA0F00430</name>
    <name evidence="2" type="ordered locus">TPHA_0F00430</name>
</gene>
<dbReference type="KEGG" id="tpf:TPHA_0F00430"/>
<dbReference type="HOGENOM" id="CLU_1511592_0_0_1"/>
<dbReference type="AlphaFoldDB" id="G8BUU8"/>
<feature type="transmembrane region" description="Helical" evidence="1">
    <location>
        <begin position="144"/>
        <end position="168"/>
    </location>
</feature>
<name>G8BUU8_TETPH</name>
<dbReference type="RefSeq" id="XP_003685964.1">
    <property type="nucleotide sequence ID" value="XM_003685916.1"/>
</dbReference>
<keyword evidence="1" id="KW-0812">Transmembrane</keyword>
<dbReference type="Proteomes" id="UP000005666">
    <property type="component" value="Chromosome 6"/>
</dbReference>
<feature type="transmembrane region" description="Helical" evidence="1">
    <location>
        <begin position="54"/>
        <end position="75"/>
    </location>
</feature>
<sequence length="178" mass="20386">MDSMDSPLQSPAQLKVTWEVTNSESLDIDNTSVCKTVELNIYPSNIRENKKKTIVAEVLFLSVSAFVALYINTYLNDLEPLHKPLKDLTPDENPLLSFKYILASSFFVMNRYLFGFSMMFILAYYVIVRFILKLPKAFHDSLMFLFSLSFVNYFISASTAVFISVHAITKTTMSEPQF</sequence>
<evidence type="ECO:0000313" key="2">
    <source>
        <dbReference type="EMBL" id="CCE63530.1"/>
    </source>
</evidence>
<organism evidence="2 3">
    <name type="scientific">Tetrapisispora phaffii (strain ATCC 24235 / CBS 4417 / NBRC 1672 / NRRL Y-8282 / UCD 70-5)</name>
    <name type="common">Yeast</name>
    <name type="synonym">Fabospora phaffii</name>
    <dbReference type="NCBI Taxonomy" id="1071381"/>
    <lineage>
        <taxon>Eukaryota</taxon>
        <taxon>Fungi</taxon>
        <taxon>Dikarya</taxon>
        <taxon>Ascomycota</taxon>
        <taxon>Saccharomycotina</taxon>
        <taxon>Saccharomycetes</taxon>
        <taxon>Saccharomycetales</taxon>
        <taxon>Saccharomycetaceae</taxon>
        <taxon>Tetrapisispora</taxon>
    </lineage>
</organism>
<proteinExistence type="predicted"/>
<keyword evidence="1" id="KW-1133">Transmembrane helix</keyword>
<keyword evidence="3" id="KW-1185">Reference proteome</keyword>
<dbReference type="GeneID" id="11535330"/>
<protein>
    <submittedName>
        <fullName evidence="2">Uncharacterized protein</fullName>
    </submittedName>
</protein>
<evidence type="ECO:0000313" key="3">
    <source>
        <dbReference type="Proteomes" id="UP000005666"/>
    </source>
</evidence>
<dbReference type="EMBL" id="HE612861">
    <property type="protein sequence ID" value="CCE63530.1"/>
    <property type="molecule type" value="Genomic_DNA"/>
</dbReference>
<feature type="transmembrane region" description="Helical" evidence="1">
    <location>
        <begin position="112"/>
        <end position="132"/>
    </location>
</feature>
<reference evidence="2 3" key="1">
    <citation type="journal article" date="2011" name="Proc. Natl. Acad. Sci. U.S.A.">
        <title>Evolutionary erosion of yeast sex chromosomes by mating-type switching accidents.</title>
        <authorList>
            <person name="Gordon J.L."/>
            <person name="Armisen D."/>
            <person name="Proux-Wera E."/>
            <person name="Oheigeartaigh S.S."/>
            <person name="Byrne K.P."/>
            <person name="Wolfe K.H."/>
        </authorList>
    </citation>
    <scope>NUCLEOTIDE SEQUENCE [LARGE SCALE GENOMIC DNA]</scope>
    <source>
        <strain evidence="3">ATCC 24235 / CBS 4417 / NBRC 1672 / NRRL Y-8282 / UCD 70-5</strain>
    </source>
</reference>